<evidence type="ECO:0000256" key="1">
    <source>
        <dbReference type="SAM" id="Phobius"/>
    </source>
</evidence>
<feature type="transmembrane region" description="Helical" evidence="1">
    <location>
        <begin position="42"/>
        <end position="61"/>
    </location>
</feature>
<keyword evidence="3" id="KW-1185">Reference proteome</keyword>
<dbReference type="OrthoDB" id="961814at2"/>
<proteinExistence type="predicted"/>
<evidence type="ECO:0000313" key="3">
    <source>
        <dbReference type="Proteomes" id="UP000283523"/>
    </source>
</evidence>
<dbReference type="AlphaFoldDB" id="A0A418M6J1"/>
<keyword evidence="1" id="KW-1133">Transmembrane helix</keyword>
<name>A0A418M6J1_9BACT</name>
<reference evidence="2 3" key="1">
    <citation type="submission" date="2018-08" db="EMBL/GenBank/DDBJ databases">
        <title>Fibrisoma montanum sp. nov., isolated from Danxia mountain soil.</title>
        <authorList>
            <person name="Huang Y."/>
        </authorList>
    </citation>
    <scope>NUCLEOTIDE SEQUENCE [LARGE SCALE GENOMIC DNA]</scope>
    <source>
        <strain evidence="2 3">HYT19</strain>
    </source>
</reference>
<evidence type="ECO:0000313" key="2">
    <source>
        <dbReference type="EMBL" id="RIV21537.1"/>
    </source>
</evidence>
<accession>A0A418M6J1</accession>
<organism evidence="2 3">
    <name type="scientific">Fibrisoma montanum</name>
    <dbReference type="NCBI Taxonomy" id="2305895"/>
    <lineage>
        <taxon>Bacteria</taxon>
        <taxon>Pseudomonadati</taxon>
        <taxon>Bacteroidota</taxon>
        <taxon>Cytophagia</taxon>
        <taxon>Cytophagales</taxon>
        <taxon>Spirosomataceae</taxon>
        <taxon>Fibrisoma</taxon>
    </lineage>
</organism>
<sequence>MVRLRVVWVLYKQIGVYSAATSLVLWLLAGLPTVSSEAFNEALVFLLWTRTLSQLLIWYLFRTTNGKGFFFYNHFGWSERQLALLSYLIDLVCLGLWICLMSVAL</sequence>
<keyword evidence="1" id="KW-0812">Transmembrane</keyword>
<feature type="transmembrane region" description="Helical" evidence="1">
    <location>
        <begin position="82"/>
        <end position="104"/>
    </location>
</feature>
<feature type="transmembrane region" description="Helical" evidence="1">
    <location>
        <begin position="7"/>
        <end position="30"/>
    </location>
</feature>
<gene>
    <name evidence="2" type="ORF">DYU11_19240</name>
</gene>
<dbReference type="EMBL" id="QXED01000005">
    <property type="protein sequence ID" value="RIV21537.1"/>
    <property type="molecule type" value="Genomic_DNA"/>
</dbReference>
<keyword evidence="1" id="KW-0472">Membrane</keyword>
<protein>
    <submittedName>
        <fullName evidence="2">Uncharacterized protein</fullName>
    </submittedName>
</protein>
<dbReference type="RefSeq" id="WP_119669328.1">
    <property type="nucleotide sequence ID" value="NZ_QXED01000005.1"/>
</dbReference>
<dbReference type="Proteomes" id="UP000283523">
    <property type="component" value="Unassembled WGS sequence"/>
</dbReference>
<comment type="caution">
    <text evidence="2">The sequence shown here is derived from an EMBL/GenBank/DDBJ whole genome shotgun (WGS) entry which is preliminary data.</text>
</comment>